<comment type="caution">
    <text evidence="3">The sequence shown here is derived from an EMBL/GenBank/DDBJ whole genome shotgun (WGS) entry which is preliminary data.</text>
</comment>
<dbReference type="Pfam" id="PF12728">
    <property type="entry name" value="HTH_17"/>
    <property type="match status" value="1"/>
</dbReference>
<feature type="domain" description="Helix-turn-helix" evidence="2">
    <location>
        <begin position="21"/>
        <end position="67"/>
    </location>
</feature>
<organism evidence="3 4">
    <name type="scientific">Nocardia cyriacigeorgica</name>
    <dbReference type="NCBI Taxonomy" id="135487"/>
    <lineage>
        <taxon>Bacteria</taxon>
        <taxon>Bacillati</taxon>
        <taxon>Actinomycetota</taxon>
        <taxon>Actinomycetes</taxon>
        <taxon>Mycobacteriales</taxon>
        <taxon>Nocardiaceae</taxon>
        <taxon>Nocardia</taxon>
    </lineage>
</organism>
<accession>A0A5R8NB45</accession>
<evidence type="ECO:0000313" key="4">
    <source>
        <dbReference type="Proteomes" id="UP000306378"/>
    </source>
</evidence>
<feature type="region of interest" description="Disordered" evidence="1">
    <location>
        <begin position="69"/>
        <end position="100"/>
    </location>
</feature>
<gene>
    <name evidence="3" type="ORF">FEK34_28080</name>
</gene>
<dbReference type="Proteomes" id="UP000306378">
    <property type="component" value="Unassembled WGS sequence"/>
</dbReference>
<evidence type="ECO:0000259" key="2">
    <source>
        <dbReference type="Pfam" id="PF12728"/>
    </source>
</evidence>
<dbReference type="AlphaFoldDB" id="A0A5R8NB45"/>
<feature type="compositionally biased region" description="Basic residues" evidence="1">
    <location>
        <begin position="88"/>
        <end position="100"/>
    </location>
</feature>
<protein>
    <submittedName>
        <fullName evidence="3">Helix-turn-helix domain-containing protein</fullName>
    </submittedName>
</protein>
<reference evidence="3 4" key="1">
    <citation type="submission" date="2019-05" db="EMBL/GenBank/DDBJ databases">
        <title>Genomes sequences of two Nocardia cyriacigeorgica environmental isolates, type strains Nocardia asteroides ATCC 19247 and Nocardia cyriacigeorgica DSM 44484.</title>
        <authorList>
            <person name="Vautrin F."/>
            <person name="Bergeron E."/>
            <person name="Dubost A."/>
            <person name="Abrouk D."/>
            <person name="Rodriguez Nava V."/>
            <person name="Pujic P."/>
        </authorList>
    </citation>
    <scope>NUCLEOTIDE SEQUENCE [LARGE SCALE GENOMIC DNA]</scope>
    <source>
        <strain evidence="3 4">EML 446</strain>
    </source>
</reference>
<dbReference type="InterPro" id="IPR041657">
    <property type="entry name" value="HTH_17"/>
</dbReference>
<proteinExistence type="predicted"/>
<evidence type="ECO:0000313" key="3">
    <source>
        <dbReference type="EMBL" id="TLF72884.1"/>
    </source>
</evidence>
<evidence type="ECO:0000256" key="1">
    <source>
        <dbReference type="SAM" id="MobiDB-lite"/>
    </source>
</evidence>
<name>A0A5R8NB45_9NOCA</name>
<sequence>MRRAGCNPGRCGMTAPPDLRLYDLTEAAAILRVTESWLMRQLRDRRLAGRKVARRWMLTEDDLRAAIDGMASPAVAPRPDPAGLTPTSRRRLNRRARGAA</sequence>
<dbReference type="EMBL" id="VBUT01000014">
    <property type="protein sequence ID" value="TLF72884.1"/>
    <property type="molecule type" value="Genomic_DNA"/>
</dbReference>